<evidence type="ECO:0000256" key="1">
    <source>
        <dbReference type="SAM" id="MobiDB-lite"/>
    </source>
</evidence>
<proteinExistence type="predicted"/>
<gene>
    <name evidence="3" type="ORF">PSTG_13263</name>
</gene>
<comment type="caution">
    <text evidence="3">The sequence shown here is derived from an EMBL/GenBank/DDBJ whole genome shotgun (WGS) entry which is preliminary data.</text>
</comment>
<dbReference type="EMBL" id="AJIL01000139">
    <property type="protein sequence ID" value="KNE93320.1"/>
    <property type="molecule type" value="Genomic_DNA"/>
</dbReference>
<sequence length="641" mass="73827">MTHRCLFLLRLLGLCTPFLMVTVVSIPAFCDSFHELELPGTLQMDRDSEESLASNHPSKRARYDCPGTNDVMDLSDYYSHNNDNLLGHWQDQIPSAAMIFESMTHQLDPHLTDYDQHLDSMMLQDHLWAQPPLPGHYLAYHPDGNSMEMSEAQGTGFKVPPVQNGGDLPHHTGQMIHSKVKSDTSSEKQPENGMNEAPTSTDQSSYSGPKSIESPVTVGSIPDPILRDHLRQSKEPENQLYQTEQLKTRSPSQNSQGDLTDPNDPVYQTSQVDHQNQGQVHPLTGNRQPSQSKESSDDDTIFWQRLLQLSEPESQLSKIEQPKTRSQSKESQGDVTNPDDQETQTSSFNHQKDDQVQKSNKNSQEVISNSKELGFQSKVKNNKKKKRTSQSPDRPKLHRTLWLIADQEKVDRVGGLKTLKEPDQDIVKQLEYVWRPSSKKEATEQHIESFTQLITQAHLDPKNQIINKQEINGDKQIENSPNNDHTDHQVLDEKAKKECPVVKAFTELIKRCSVLLDLSLTDLKIRAFEDLPTNDEFFKWLQSHAFDTNDGHSIFDQSLSEDDHQLSLIKKRLKKYINLDWNQQKNWVDPIYLIGIWLKNHHQHIWTSIAENDKFYWDYMKLQLNRSKMYQNRIMNQRKKS</sequence>
<name>A0A0L0V206_9BASI</name>
<dbReference type="AlphaFoldDB" id="A0A0L0V206"/>
<feature type="compositionally biased region" description="Basic and acidic residues" evidence="1">
    <location>
        <begin position="180"/>
        <end position="190"/>
    </location>
</feature>
<feature type="region of interest" description="Disordered" evidence="1">
    <location>
        <begin position="312"/>
        <end position="399"/>
    </location>
</feature>
<evidence type="ECO:0000313" key="4">
    <source>
        <dbReference type="Proteomes" id="UP000054564"/>
    </source>
</evidence>
<dbReference type="Proteomes" id="UP000054564">
    <property type="component" value="Unassembled WGS sequence"/>
</dbReference>
<feature type="chain" id="PRO_5005548762" evidence="2">
    <location>
        <begin position="18"/>
        <end position="641"/>
    </location>
</feature>
<feature type="compositionally biased region" description="Polar residues" evidence="1">
    <location>
        <begin position="239"/>
        <end position="258"/>
    </location>
</feature>
<feature type="region of interest" description="Disordered" evidence="1">
    <location>
        <begin position="144"/>
        <end position="223"/>
    </location>
</feature>
<keyword evidence="4" id="KW-1185">Reference proteome</keyword>
<keyword evidence="2" id="KW-0732">Signal</keyword>
<reference evidence="4" key="1">
    <citation type="submission" date="2014-03" db="EMBL/GenBank/DDBJ databases">
        <title>The Genome Sequence of Puccinia striiformis f. sp. tritici PST-78.</title>
        <authorList>
            <consortium name="The Broad Institute Genome Sequencing Platform"/>
            <person name="Cuomo C."/>
            <person name="Hulbert S."/>
            <person name="Chen X."/>
            <person name="Walker B."/>
            <person name="Young S.K."/>
            <person name="Zeng Q."/>
            <person name="Gargeya S."/>
            <person name="Fitzgerald M."/>
            <person name="Haas B."/>
            <person name="Abouelleil A."/>
            <person name="Alvarado L."/>
            <person name="Arachchi H.M."/>
            <person name="Berlin A.M."/>
            <person name="Chapman S.B."/>
            <person name="Goldberg J."/>
            <person name="Griggs A."/>
            <person name="Gujja S."/>
            <person name="Hansen M."/>
            <person name="Howarth C."/>
            <person name="Imamovic A."/>
            <person name="Larimer J."/>
            <person name="McCowan C."/>
            <person name="Montmayeur A."/>
            <person name="Murphy C."/>
            <person name="Neiman D."/>
            <person name="Pearson M."/>
            <person name="Priest M."/>
            <person name="Roberts A."/>
            <person name="Saif S."/>
            <person name="Shea T."/>
            <person name="Sisk P."/>
            <person name="Sykes S."/>
            <person name="Wortman J."/>
            <person name="Nusbaum C."/>
            <person name="Birren B."/>
        </authorList>
    </citation>
    <scope>NUCLEOTIDE SEQUENCE [LARGE SCALE GENOMIC DNA]</scope>
    <source>
        <strain evidence="4">race PST-78</strain>
    </source>
</reference>
<organism evidence="3 4">
    <name type="scientific">Puccinia striiformis f. sp. tritici PST-78</name>
    <dbReference type="NCBI Taxonomy" id="1165861"/>
    <lineage>
        <taxon>Eukaryota</taxon>
        <taxon>Fungi</taxon>
        <taxon>Dikarya</taxon>
        <taxon>Basidiomycota</taxon>
        <taxon>Pucciniomycotina</taxon>
        <taxon>Pucciniomycetes</taxon>
        <taxon>Pucciniales</taxon>
        <taxon>Pucciniaceae</taxon>
        <taxon>Puccinia</taxon>
    </lineage>
</organism>
<feature type="compositionally biased region" description="Polar residues" evidence="1">
    <location>
        <begin position="197"/>
        <end position="208"/>
    </location>
</feature>
<feature type="compositionally biased region" description="Basic and acidic residues" evidence="1">
    <location>
        <begin position="320"/>
        <end position="332"/>
    </location>
</feature>
<feature type="region of interest" description="Disordered" evidence="1">
    <location>
        <begin position="473"/>
        <end position="492"/>
    </location>
</feature>
<feature type="compositionally biased region" description="Polar residues" evidence="1">
    <location>
        <begin position="357"/>
        <end position="371"/>
    </location>
</feature>
<feature type="region of interest" description="Disordered" evidence="1">
    <location>
        <begin position="237"/>
        <end position="298"/>
    </location>
</feature>
<accession>A0A0L0V206</accession>
<protein>
    <submittedName>
        <fullName evidence="3">Uncharacterized protein</fullName>
    </submittedName>
</protein>
<feature type="compositionally biased region" description="Polar residues" evidence="1">
    <location>
        <begin position="266"/>
        <end position="293"/>
    </location>
</feature>
<feature type="signal peptide" evidence="2">
    <location>
        <begin position="1"/>
        <end position="17"/>
    </location>
</feature>
<evidence type="ECO:0000313" key="3">
    <source>
        <dbReference type="EMBL" id="KNE93320.1"/>
    </source>
</evidence>
<evidence type="ECO:0000256" key="2">
    <source>
        <dbReference type="SAM" id="SignalP"/>
    </source>
</evidence>